<reference evidence="5 6" key="1">
    <citation type="submission" date="2018-05" db="EMBL/GenBank/DDBJ databases">
        <title>Genomic Encyclopedia of Type Strains, Phase IV (KMG-IV): sequencing the most valuable type-strain genomes for metagenomic binning, comparative biology and taxonomic classification.</title>
        <authorList>
            <person name="Goeker M."/>
        </authorList>
    </citation>
    <scope>NUCLEOTIDE SEQUENCE [LARGE SCALE GENOMIC DNA]</scope>
    <source>
        <strain evidence="5 6">DSM 6462</strain>
    </source>
</reference>
<accession>A0A2V3UJB7</accession>
<comment type="similarity">
    <text evidence="1">Belongs to the aldehyde dehydrogenase family.</text>
</comment>
<evidence type="ECO:0000256" key="3">
    <source>
        <dbReference type="ARBA" id="ARBA00023097"/>
    </source>
</evidence>
<dbReference type="InterPro" id="IPR016161">
    <property type="entry name" value="Ald_DH/histidinol_DH"/>
</dbReference>
<dbReference type="FunFam" id="3.40.309.10:FF:000012">
    <property type="entry name" value="Betaine aldehyde dehydrogenase"/>
    <property type="match status" value="1"/>
</dbReference>
<dbReference type="Gene3D" id="3.40.605.10">
    <property type="entry name" value="Aldehyde Dehydrogenase, Chain A, domain 1"/>
    <property type="match status" value="1"/>
</dbReference>
<comment type="caution">
    <text evidence="5">The sequence shown here is derived from an EMBL/GenBank/DDBJ whole genome shotgun (WGS) entry which is preliminary data.</text>
</comment>
<sequence length="511" mass="54774">MSETHAPTTAADTVKVFGHHINGCSVPSASGRLIDVHAPATGEVIARVADGGLQEVQQAVAAARTALTSPEWAVMSPRERGKLVIHLAELMERNLEELFHLETLNNGRPLRETRSQISRAPDLFRYNAALAIARRDDVIPVEGPYFTFTKRLPIGVVANISPFNHPLLIACRNIAPTLASGCTTVVKPSEYTPLTVLRLAEIFEAGGLPPGVLNVVTGYGATAGKALVENPGINKLVLTGGTESGRLAGAAAASNFAHQTLELGGKTPVLVFGDYDVDRAVDLALFGAFVGAGQTCVCAARHIVHRSIYAPFVEKLAARADALRVGDPFDPATQVGPVISEKQRQRVLRFVEAGKAEGARLVAGGVVPDDPALAGGFFVRPTVFADVTNQMQIAREEVFGPFTVVIPFDTEDEAIEIANDTPYGLGAAIRTNDITRALRFVDQIDAGIVWINDHHRIDPASPWGGVKLSGTGREYGEEAFNAYFTTKAVMVRTSDERFDWFADADAPQRLN</sequence>
<dbReference type="CDD" id="cd07114">
    <property type="entry name" value="ALDH_DhaS"/>
    <property type="match status" value="1"/>
</dbReference>
<evidence type="ECO:0000313" key="6">
    <source>
        <dbReference type="Proteomes" id="UP000248021"/>
    </source>
</evidence>
<protein>
    <submittedName>
        <fullName evidence="5">Aldehyde dehydrogenase (Acceptor)</fullName>
    </submittedName>
</protein>
<keyword evidence="3" id="KW-0558">Oxidation</keyword>
<evidence type="ECO:0000256" key="2">
    <source>
        <dbReference type="ARBA" id="ARBA00023002"/>
    </source>
</evidence>
<evidence type="ECO:0000313" key="5">
    <source>
        <dbReference type="EMBL" id="PXW64384.1"/>
    </source>
</evidence>
<dbReference type="Pfam" id="PF00171">
    <property type="entry name" value="Aldedh"/>
    <property type="match status" value="1"/>
</dbReference>
<gene>
    <name evidence="5" type="ORF">C7450_101139</name>
</gene>
<dbReference type="GO" id="GO:0016620">
    <property type="term" value="F:oxidoreductase activity, acting on the aldehyde or oxo group of donors, NAD or NADP as acceptor"/>
    <property type="evidence" value="ECO:0007669"/>
    <property type="project" value="InterPro"/>
</dbReference>
<dbReference type="Gene3D" id="3.40.309.10">
    <property type="entry name" value="Aldehyde Dehydrogenase, Chain A, domain 2"/>
    <property type="match status" value="1"/>
</dbReference>
<evidence type="ECO:0000256" key="1">
    <source>
        <dbReference type="ARBA" id="ARBA00009986"/>
    </source>
</evidence>
<dbReference type="EMBL" id="QJJK01000001">
    <property type="protein sequence ID" value="PXW64384.1"/>
    <property type="molecule type" value="Genomic_DNA"/>
</dbReference>
<dbReference type="PANTHER" id="PTHR11699">
    <property type="entry name" value="ALDEHYDE DEHYDROGENASE-RELATED"/>
    <property type="match status" value="1"/>
</dbReference>
<proteinExistence type="inferred from homology"/>
<name>A0A2V3UJB7_9HYPH</name>
<keyword evidence="6" id="KW-1185">Reference proteome</keyword>
<dbReference type="InterPro" id="IPR015590">
    <property type="entry name" value="Aldehyde_DH_dom"/>
</dbReference>
<feature type="domain" description="Aldehyde dehydrogenase" evidence="4">
    <location>
        <begin position="28"/>
        <end position="489"/>
    </location>
</feature>
<dbReference type="SUPFAM" id="SSF53720">
    <property type="entry name" value="ALDH-like"/>
    <property type="match status" value="1"/>
</dbReference>
<dbReference type="Proteomes" id="UP000248021">
    <property type="component" value="Unassembled WGS sequence"/>
</dbReference>
<dbReference type="OrthoDB" id="8175464at2"/>
<organism evidence="5 6">
    <name type="scientific">Chelatococcus asaccharovorans</name>
    <dbReference type="NCBI Taxonomy" id="28210"/>
    <lineage>
        <taxon>Bacteria</taxon>
        <taxon>Pseudomonadati</taxon>
        <taxon>Pseudomonadota</taxon>
        <taxon>Alphaproteobacteria</taxon>
        <taxon>Hyphomicrobiales</taxon>
        <taxon>Chelatococcaceae</taxon>
        <taxon>Chelatococcus</taxon>
    </lineage>
</organism>
<dbReference type="InterPro" id="IPR016163">
    <property type="entry name" value="Ald_DH_C"/>
</dbReference>
<keyword evidence="2" id="KW-0560">Oxidoreductase</keyword>
<evidence type="ECO:0000259" key="4">
    <source>
        <dbReference type="Pfam" id="PF00171"/>
    </source>
</evidence>
<dbReference type="FunFam" id="3.40.605.10:FF:000007">
    <property type="entry name" value="NAD/NADP-dependent betaine aldehyde dehydrogenase"/>
    <property type="match status" value="1"/>
</dbReference>
<dbReference type="AlphaFoldDB" id="A0A2V3UJB7"/>
<dbReference type="RefSeq" id="WP_110372473.1">
    <property type="nucleotide sequence ID" value="NZ_JAHBRY010000001.1"/>
</dbReference>
<dbReference type="InterPro" id="IPR016162">
    <property type="entry name" value="Ald_DH_N"/>
</dbReference>